<evidence type="ECO:0000313" key="1">
    <source>
        <dbReference type="EMBL" id="EPR36081.1"/>
    </source>
</evidence>
<dbReference type="RefSeq" id="WP_020877897.1">
    <property type="nucleotide sequence ID" value="NZ_ATHJ01000105.1"/>
</dbReference>
<dbReference type="Proteomes" id="UP000014977">
    <property type="component" value="Unassembled WGS sequence"/>
</dbReference>
<protein>
    <submittedName>
        <fullName evidence="1">Uncharacterized protein</fullName>
    </submittedName>
</protein>
<dbReference type="Gene3D" id="1.25.40.10">
    <property type="entry name" value="Tetratricopeptide repeat domain"/>
    <property type="match status" value="3"/>
</dbReference>
<comment type="caution">
    <text evidence="1">The sequence shown here is derived from an EMBL/GenBank/DDBJ whole genome shotgun (WGS) entry which is preliminary data.</text>
</comment>
<dbReference type="AlphaFoldDB" id="S7TGZ3"/>
<dbReference type="SUPFAM" id="SSF48452">
    <property type="entry name" value="TPR-like"/>
    <property type="match status" value="1"/>
</dbReference>
<accession>S7TGZ3</accession>
<dbReference type="OrthoDB" id="5419108at2"/>
<gene>
    <name evidence="1" type="ORF">dsmv_0786</name>
</gene>
<name>S7TGZ3_DESML</name>
<dbReference type="InterPro" id="IPR011990">
    <property type="entry name" value="TPR-like_helical_dom_sf"/>
</dbReference>
<dbReference type="Pfam" id="PF13432">
    <property type="entry name" value="TPR_16"/>
    <property type="match status" value="2"/>
</dbReference>
<proteinExistence type="predicted"/>
<keyword evidence="2" id="KW-1185">Reference proteome</keyword>
<dbReference type="STRING" id="897.B2D07_16610"/>
<dbReference type="EMBL" id="ATHJ01000105">
    <property type="protein sequence ID" value="EPR36081.1"/>
    <property type="molecule type" value="Genomic_DNA"/>
</dbReference>
<organism evidence="1 2">
    <name type="scientific">Desulfococcus multivorans DSM 2059</name>
    <dbReference type="NCBI Taxonomy" id="1121405"/>
    <lineage>
        <taxon>Bacteria</taxon>
        <taxon>Pseudomonadati</taxon>
        <taxon>Thermodesulfobacteriota</taxon>
        <taxon>Desulfobacteria</taxon>
        <taxon>Desulfobacterales</taxon>
        <taxon>Desulfococcaceae</taxon>
        <taxon>Desulfococcus</taxon>
    </lineage>
</organism>
<dbReference type="eggNOG" id="COG0457">
    <property type="taxonomic scope" value="Bacteria"/>
</dbReference>
<sequence>MNSAATPPQQGTRLAAVALVICLAVGGTAVLAARLTAQLHRLRGERFLLSEAHPEAAAAFAAALGRLSRDADLHRLLGRARFRQATAPPEDPQASPDPGPLLIKARDAFLEAARLNPLDAQSFFGAAECEALLAQAFRAEHPYAPDIPYDPRPYFEAAVRLRPNGITYAYALIRYLAWLPDPEALSRAVRDLAAVYPPIHARLKKEAFWSQSLREACLQGLTTAAKNRVLPRETHAALSTFMAEEGRWSEAVTHYQAAMAVGPSQNTSTHQYHLGSLHLGAGEPGAARDAFLEGLRQSRDRERDLNRILGYYRREKNPAGFVAFFRTAAAQTALPPEADMILAQALISTERYDAAREVLSTLIRQKPMARAYYWLARTAEAQQDWDAMELAAQKATILEPENSRYHALFAQVLTRLKKYDRAKQARALAKHYSHRP</sequence>
<evidence type="ECO:0000313" key="2">
    <source>
        <dbReference type="Proteomes" id="UP000014977"/>
    </source>
</evidence>
<reference evidence="1 2" key="1">
    <citation type="journal article" date="2013" name="Genome Announc.">
        <title>Draft genome sequences for three mercury-methylating, sulfate-reducing bacteria.</title>
        <authorList>
            <person name="Brown S.D."/>
            <person name="Hurt R.A.Jr."/>
            <person name="Gilmour C.C."/>
            <person name="Elias D.A."/>
        </authorList>
    </citation>
    <scope>NUCLEOTIDE SEQUENCE [LARGE SCALE GENOMIC DNA]</scope>
    <source>
        <strain evidence="1 2">DSM 2059</strain>
    </source>
</reference>